<reference evidence="1 2" key="1">
    <citation type="submission" date="2018-08" db="EMBL/GenBank/DDBJ databases">
        <title>Henriciella mobilis sp. nov., isolated from seawater.</title>
        <authorList>
            <person name="Cheng H."/>
            <person name="Wu Y.-H."/>
            <person name="Xu X.-W."/>
            <person name="Guo L.-L."/>
        </authorList>
    </citation>
    <scope>NUCLEOTIDE SEQUENCE [LARGE SCALE GENOMIC DNA]</scope>
    <source>
        <strain evidence="1 2">CCUG67844</strain>
    </source>
</reference>
<dbReference type="EMBL" id="QWGA01000008">
    <property type="protein sequence ID" value="RIJ27713.1"/>
    <property type="molecule type" value="Genomic_DNA"/>
</dbReference>
<dbReference type="RefSeq" id="WP_147371900.1">
    <property type="nucleotide sequence ID" value="NZ_QWGA01000008.1"/>
</dbReference>
<evidence type="ECO:0008006" key="3">
    <source>
        <dbReference type="Google" id="ProtNLM"/>
    </source>
</evidence>
<evidence type="ECO:0000313" key="1">
    <source>
        <dbReference type="EMBL" id="RIJ27713.1"/>
    </source>
</evidence>
<accession>A0A399RAA9</accession>
<dbReference type="AlphaFoldDB" id="A0A399RAA9"/>
<sequence length="378" mass="42655">MTDFMFLRSGFDTLELAYQGKVPPTFLDELADAKKRAAETRQAEPITFNGLTVIVEGSGGQGGYAYRVNTGPFGAIWKFRDRPSNNQWDIHVKIRAYALATKGLQAAKSECDEFLKSIGVAFDPMNARVGRADFAFDFLAPNLELNSNEFVSHARTTKADQIDREIHGDRISYLRIGKLPGKQVCIYDKSKAITDKRDIIWEEIFKAKFSELGILAIDKELPKGIWRIELRAGKNQIEKYVKPRRWDVFESNSAEIFQDISRAISWRQQTADSNRSRWPYRSIWTALSNNFSSPERGPAYAVLSDTALSRLRTEHSSGLSSQFRGVLATMAAIDEVSDHALVAFAQKASTKAALEISSSFNWEAESSKRRLRTGLYRD</sequence>
<name>A0A399RAA9_9PROT</name>
<protein>
    <recommendedName>
        <fullName evidence="3">Replication initiation factor domain-containing protein</fullName>
    </recommendedName>
</protein>
<gene>
    <name evidence="1" type="ORF">D1222_15190</name>
</gene>
<proteinExistence type="predicted"/>
<dbReference type="Proteomes" id="UP000265845">
    <property type="component" value="Unassembled WGS sequence"/>
</dbReference>
<dbReference type="OrthoDB" id="7605048at2"/>
<organism evidence="1 2">
    <name type="scientific">Henriciella algicola</name>
    <dbReference type="NCBI Taxonomy" id="1608422"/>
    <lineage>
        <taxon>Bacteria</taxon>
        <taxon>Pseudomonadati</taxon>
        <taxon>Pseudomonadota</taxon>
        <taxon>Alphaproteobacteria</taxon>
        <taxon>Hyphomonadales</taxon>
        <taxon>Hyphomonadaceae</taxon>
        <taxon>Henriciella</taxon>
    </lineage>
</organism>
<keyword evidence="2" id="KW-1185">Reference proteome</keyword>
<comment type="caution">
    <text evidence="1">The sequence shown here is derived from an EMBL/GenBank/DDBJ whole genome shotgun (WGS) entry which is preliminary data.</text>
</comment>
<evidence type="ECO:0000313" key="2">
    <source>
        <dbReference type="Proteomes" id="UP000265845"/>
    </source>
</evidence>